<evidence type="ECO:0000313" key="2">
    <source>
        <dbReference type="EMBL" id="KIN94465.1"/>
    </source>
</evidence>
<dbReference type="Proteomes" id="UP000054217">
    <property type="component" value="Unassembled WGS sequence"/>
</dbReference>
<accession>A0A0C3NFC5</accession>
<reference evidence="3" key="2">
    <citation type="submission" date="2015-01" db="EMBL/GenBank/DDBJ databases">
        <title>Evolutionary Origins and Diversification of the Mycorrhizal Mutualists.</title>
        <authorList>
            <consortium name="DOE Joint Genome Institute"/>
            <consortium name="Mycorrhizal Genomics Consortium"/>
            <person name="Kohler A."/>
            <person name="Kuo A."/>
            <person name="Nagy L.G."/>
            <person name="Floudas D."/>
            <person name="Copeland A."/>
            <person name="Barry K.W."/>
            <person name="Cichocki N."/>
            <person name="Veneault-Fourrey C."/>
            <person name="LaButti K."/>
            <person name="Lindquist E.A."/>
            <person name="Lipzen A."/>
            <person name="Lundell T."/>
            <person name="Morin E."/>
            <person name="Murat C."/>
            <person name="Riley R."/>
            <person name="Ohm R."/>
            <person name="Sun H."/>
            <person name="Tunlid A."/>
            <person name="Henrissat B."/>
            <person name="Grigoriev I.V."/>
            <person name="Hibbett D.S."/>
            <person name="Martin F."/>
        </authorList>
    </citation>
    <scope>NUCLEOTIDE SEQUENCE [LARGE SCALE GENOMIC DNA]</scope>
    <source>
        <strain evidence="3">Marx 270</strain>
    </source>
</reference>
<dbReference type="OrthoDB" id="2687259at2759"/>
<dbReference type="EMBL" id="KN832097">
    <property type="protein sequence ID" value="KIN94465.1"/>
    <property type="molecule type" value="Genomic_DNA"/>
</dbReference>
<protein>
    <submittedName>
        <fullName evidence="2">Uncharacterized protein</fullName>
    </submittedName>
</protein>
<dbReference type="HOGENOM" id="CLU_002498_9_3_1"/>
<evidence type="ECO:0000313" key="3">
    <source>
        <dbReference type="Proteomes" id="UP000054217"/>
    </source>
</evidence>
<evidence type="ECO:0000256" key="1">
    <source>
        <dbReference type="SAM" id="MobiDB-lite"/>
    </source>
</evidence>
<feature type="region of interest" description="Disordered" evidence="1">
    <location>
        <begin position="229"/>
        <end position="254"/>
    </location>
</feature>
<dbReference type="AlphaFoldDB" id="A0A0C3NFC5"/>
<organism evidence="2 3">
    <name type="scientific">Pisolithus tinctorius Marx 270</name>
    <dbReference type="NCBI Taxonomy" id="870435"/>
    <lineage>
        <taxon>Eukaryota</taxon>
        <taxon>Fungi</taxon>
        <taxon>Dikarya</taxon>
        <taxon>Basidiomycota</taxon>
        <taxon>Agaricomycotina</taxon>
        <taxon>Agaricomycetes</taxon>
        <taxon>Agaricomycetidae</taxon>
        <taxon>Boletales</taxon>
        <taxon>Sclerodermatineae</taxon>
        <taxon>Pisolithaceae</taxon>
        <taxon>Pisolithus</taxon>
    </lineage>
</organism>
<feature type="compositionally biased region" description="Acidic residues" evidence="1">
    <location>
        <begin position="504"/>
        <end position="519"/>
    </location>
</feature>
<keyword evidence="3" id="KW-1185">Reference proteome</keyword>
<name>A0A0C3NFC5_PISTI</name>
<reference evidence="2 3" key="1">
    <citation type="submission" date="2014-04" db="EMBL/GenBank/DDBJ databases">
        <authorList>
            <consortium name="DOE Joint Genome Institute"/>
            <person name="Kuo A."/>
            <person name="Kohler A."/>
            <person name="Costa M.D."/>
            <person name="Nagy L.G."/>
            <person name="Floudas D."/>
            <person name="Copeland A."/>
            <person name="Barry K.W."/>
            <person name="Cichocki N."/>
            <person name="Veneault-Fourrey C."/>
            <person name="LaButti K."/>
            <person name="Lindquist E.A."/>
            <person name="Lipzen A."/>
            <person name="Lundell T."/>
            <person name="Morin E."/>
            <person name="Murat C."/>
            <person name="Sun H."/>
            <person name="Tunlid A."/>
            <person name="Henrissat B."/>
            <person name="Grigoriev I.V."/>
            <person name="Hibbett D.S."/>
            <person name="Martin F."/>
            <person name="Nordberg H.P."/>
            <person name="Cantor M.N."/>
            <person name="Hua S.X."/>
        </authorList>
    </citation>
    <scope>NUCLEOTIDE SEQUENCE [LARGE SCALE GENOMIC DNA]</scope>
    <source>
        <strain evidence="2 3">Marx 270</strain>
    </source>
</reference>
<sequence>MHRYRQVPTFGRDTICKFSNNASVMKKLAARDFEDLLQCSIPVFEGLLPPPYNNTIMDLLFELATWHTLAKLQLHTETSLHFLDSSTTRLGCLFCRFKTAVCDQIAMKDLPSEEAACGRCTAASAARAQGDGNSRPAAAQTGPQQRTFNLSTYKLHALGDYVTSIQLFGTTDNYSTQVGELEHWCVKWFYTRTNKIKFVHGIAKQQQRERLLHKLSNHRNARDLHVHTADASTSNPHPALSFSEQDPLPYSRPKEQYHISPSTKYLLHISSWLGQNADDLATWKFLPKLKDHILARIFGKEYDGDEEAFTRDQQNALHFDSLNPHMHADIMVLAHEDECLDQDGLAPHPYCPQCIDFLWVHWYAHDAQHKSGWNTKCLHRIGFFNANDDPDNAFGFLDPCQVIRGVHLIPAFMYGRTRELLPFSIARPVLEKDEDWFWYYVNIFCDHDMMMQFRSGGIGHKSTRSATDTFLDDLDTLDRQDDLGMTETVADDDQEGGNEHTVPDDDEEALSDPDEEDDFSYGSLAEWLDDEANEVDNVDDCEPV</sequence>
<proteinExistence type="predicted"/>
<dbReference type="STRING" id="870435.A0A0C3NFC5"/>
<feature type="region of interest" description="Disordered" evidence="1">
    <location>
        <begin position="488"/>
        <end position="522"/>
    </location>
</feature>
<dbReference type="InParanoid" id="A0A0C3NFC5"/>
<gene>
    <name evidence="2" type="ORF">M404DRAFT_35030</name>
</gene>